<sequence length="120" mass="14548">MNVENHDYRNHFRDLHDECRNHMYYHVTLTMTDGSTFDGIIENVDLDNITVLAGEDVMERESEGDELDTRQYYGAFGRPRRRFRRFRRRDFPLASLAALALLPYVSQYPYYSYYPYYPYY</sequence>
<proteinExistence type="predicted"/>
<evidence type="ECO:0008006" key="4">
    <source>
        <dbReference type="Google" id="ProtNLM"/>
    </source>
</evidence>
<evidence type="ECO:0000313" key="3">
    <source>
        <dbReference type="Proteomes" id="UP000281498"/>
    </source>
</evidence>
<keyword evidence="1" id="KW-0812">Transmembrane</keyword>
<dbReference type="EMBL" id="PDOE01000008">
    <property type="protein sequence ID" value="RKL66241.1"/>
    <property type="molecule type" value="Genomic_DNA"/>
</dbReference>
<keyword evidence="1" id="KW-1133">Transmembrane helix</keyword>
<gene>
    <name evidence="2" type="ORF">CR203_16970</name>
</gene>
<dbReference type="RefSeq" id="WP_110937075.1">
    <property type="nucleotide sequence ID" value="NZ_KZ614146.1"/>
</dbReference>
<accession>A0A3A9K7C2</accession>
<evidence type="ECO:0000313" key="2">
    <source>
        <dbReference type="EMBL" id="RKL66241.1"/>
    </source>
</evidence>
<organism evidence="2 3">
    <name type="scientific">Salipaludibacillus neizhouensis</name>
    <dbReference type="NCBI Taxonomy" id="885475"/>
    <lineage>
        <taxon>Bacteria</taxon>
        <taxon>Bacillati</taxon>
        <taxon>Bacillota</taxon>
        <taxon>Bacilli</taxon>
        <taxon>Bacillales</taxon>
        <taxon>Bacillaceae</taxon>
    </lineage>
</organism>
<dbReference type="AlphaFoldDB" id="A0A3A9K7C2"/>
<keyword evidence="1" id="KW-0472">Membrane</keyword>
<dbReference type="OrthoDB" id="2628646at2"/>
<name>A0A3A9K7C2_9BACI</name>
<comment type="caution">
    <text evidence="2">The sequence shown here is derived from an EMBL/GenBank/DDBJ whole genome shotgun (WGS) entry which is preliminary data.</text>
</comment>
<reference evidence="2 3" key="1">
    <citation type="submission" date="2017-10" db="EMBL/GenBank/DDBJ databases">
        <title>Bacillus sp. nov., a halophilic bacterium isolated from a Keqin Lake.</title>
        <authorList>
            <person name="Wang H."/>
        </authorList>
    </citation>
    <scope>NUCLEOTIDE SEQUENCE [LARGE SCALE GENOMIC DNA]</scope>
    <source>
        <strain evidence="2 3">KCTC 13187</strain>
    </source>
</reference>
<keyword evidence="3" id="KW-1185">Reference proteome</keyword>
<feature type="transmembrane region" description="Helical" evidence="1">
    <location>
        <begin position="91"/>
        <end position="111"/>
    </location>
</feature>
<dbReference type="Proteomes" id="UP000281498">
    <property type="component" value="Unassembled WGS sequence"/>
</dbReference>
<evidence type="ECO:0000256" key="1">
    <source>
        <dbReference type="SAM" id="Phobius"/>
    </source>
</evidence>
<protein>
    <recommendedName>
        <fullName evidence="4">LSM domain-containing protein</fullName>
    </recommendedName>
</protein>